<reference evidence="1 2" key="1">
    <citation type="submission" date="2014-08" db="EMBL/GenBank/DDBJ databases">
        <authorList>
            <person name="Bunnell A."/>
            <person name="Chain P.S."/>
            <person name="Chertkov O."/>
            <person name="Currie B.J."/>
            <person name="Daligault H.E."/>
            <person name="Davenport K.W."/>
            <person name="Davis C."/>
            <person name="Gleasner C.D."/>
            <person name="Johnson S.L."/>
            <person name="Kaestli M."/>
            <person name="Koren S."/>
            <person name="Kunde Y.A."/>
            <person name="Mayo M."/>
            <person name="McMurry K.K."/>
            <person name="Price E.P."/>
            <person name="Reitenga K.G."/>
            <person name="Robison R."/>
            <person name="Rosovitz M.J."/>
            <person name="Sarovich D.S."/>
            <person name="Teshima H."/>
        </authorList>
    </citation>
    <scope>NUCLEOTIDE SEQUENCE [LARGE SCALE GENOMIC DNA]</scope>
    <source>
        <strain evidence="1 2">MSHR44</strain>
    </source>
</reference>
<protein>
    <submittedName>
        <fullName evidence="1">Uncharacterized protein</fullName>
    </submittedName>
</protein>
<comment type="caution">
    <text evidence="1">The sequence shown here is derived from an EMBL/GenBank/DDBJ whole genome shotgun (WGS) entry which is preliminary data.</text>
</comment>
<dbReference type="KEGG" id="but:X994_4455"/>
<dbReference type="eggNOG" id="ENOG5031700">
    <property type="taxonomic scope" value="Bacteria"/>
</dbReference>
<dbReference type="EMBL" id="JQIM01000009">
    <property type="protein sequence ID" value="KGX11805.1"/>
    <property type="molecule type" value="Genomic_DNA"/>
</dbReference>
<sequence>MSLIFALLQKIEDLFTSPHLPLDADYSYKARHAEVERVRKSHVSQVGLIRR</sequence>
<proteinExistence type="predicted"/>
<dbReference type="Proteomes" id="UP000030475">
    <property type="component" value="Unassembled WGS sequence"/>
</dbReference>
<gene>
    <name evidence="1" type="ORF">Y036_4843</name>
</gene>
<evidence type="ECO:0000313" key="2">
    <source>
        <dbReference type="Proteomes" id="UP000030475"/>
    </source>
</evidence>
<dbReference type="GeneID" id="93062313"/>
<dbReference type="OMA" id="DYSYEAR"/>
<organism evidence="1 2">
    <name type="scientific">Burkholderia pseudomallei</name>
    <name type="common">Pseudomonas pseudomallei</name>
    <dbReference type="NCBI Taxonomy" id="28450"/>
    <lineage>
        <taxon>Bacteria</taxon>
        <taxon>Pseudomonadati</taxon>
        <taxon>Pseudomonadota</taxon>
        <taxon>Betaproteobacteria</taxon>
        <taxon>Burkholderiales</taxon>
        <taxon>Burkholderiaceae</taxon>
        <taxon>Burkholderia</taxon>
        <taxon>pseudomallei group</taxon>
    </lineage>
</organism>
<accession>A0A095KLE0</accession>
<evidence type="ECO:0000313" key="1">
    <source>
        <dbReference type="EMBL" id="KGX11805.1"/>
    </source>
</evidence>
<name>A0A095KLE0_BURPE</name>
<dbReference type="AlphaFoldDB" id="A0A095KLE0"/>
<dbReference type="RefSeq" id="WP_004187391.1">
    <property type="nucleotide sequence ID" value="NZ_AP028072.1"/>
</dbReference>